<dbReference type="HOGENOM" id="CLU_2958317_0_0_5"/>
<sequence>MRYLTIGKADPVRYFAGNVSGSARTADGKQITIYDDHADFDGKSYQGSCSTEPNPKDRL</sequence>
<protein>
    <submittedName>
        <fullName evidence="1">Uncharacterized protein</fullName>
    </submittedName>
</protein>
<dbReference type="RefSeq" id="WP_014529199.1">
    <property type="nucleotide sequence ID" value="NC_017325.1"/>
</dbReference>
<reference evidence="1 2" key="1">
    <citation type="journal article" date="2011" name="J. Biotechnol.">
        <title>The complete genome sequence of the dominant Sinorhizobium meliloti field isolate SM11 extends the S. meliloti pan-genome.</title>
        <authorList>
            <person name="Schneiker-Bekel S."/>
            <person name="Wibberg D."/>
            <person name="Bekel T."/>
            <person name="Blom J."/>
            <person name="Linke B."/>
            <person name="Neuweger H."/>
            <person name="Stiens M."/>
            <person name="Vorholter F.J."/>
            <person name="Weidner S."/>
            <person name="Goesmann A."/>
            <person name="Puhler A."/>
            <person name="Schluter A."/>
        </authorList>
    </citation>
    <scope>NUCLEOTIDE SEQUENCE [LARGE SCALE GENOMIC DNA]</scope>
    <source>
        <strain evidence="1 2">SM11</strain>
    </source>
</reference>
<dbReference type="KEGG" id="smx:SM11_chr0914"/>
<evidence type="ECO:0000313" key="2">
    <source>
        <dbReference type="Proteomes" id="UP000009045"/>
    </source>
</evidence>
<dbReference type="PATRIC" id="fig|707241.3.peg.959"/>
<dbReference type="EMBL" id="CP001830">
    <property type="protein sequence ID" value="AEH78191.1"/>
    <property type="molecule type" value="Genomic_DNA"/>
</dbReference>
<accession>F7X227</accession>
<dbReference type="AlphaFoldDB" id="F7X227"/>
<dbReference type="Proteomes" id="UP000009045">
    <property type="component" value="Chromosome"/>
</dbReference>
<organism evidence="1 2">
    <name type="scientific">Sinorhizobium meliloti (strain SM11)</name>
    <dbReference type="NCBI Taxonomy" id="707241"/>
    <lineage>
        <taxon>Bacteria</taxon>
        <taxon>Pseudomonadati</taxon>
        <taxon>Pseudomonadota</taxon>
        <taxon>Alphaproteobacteria</taxon>
        <taxon>Hyphomicrobiales</taxon>
        <taxon>Rhizobiaceae</taxon>
        <taxon>Sinorhizobium/Ensifer group</taxon>
        <taxon>Sinorhizobium</taxon>
    </lineage>
</organism>
<evidence type="ECO:0000313" key="1">
    <source>
        <dbReference type="EMBL" id="AEH78191.1"/>
    </source>
</evidence>
<name>F7X227_SINMM</name>
<gene>
    <name evidence="1" type="ordered locus">SM11_chr0914</name>
</gene>
<proteinExistence type="predicted"/>